<name>A0A1J5RH25_9ZZZZ</name>
<proteinExistence type="predicted"/>
<evidence type="ECO:0000313" key="1">
    <source>
        <dbReference type="EMBL" id="OIQ95390.1"/>
    </source>
</evidence>
<comment type="caution">
    <text evidence="1">The sequence shown here is derived from an EMBL/GenBank/DDBJ whole genome shotgun (WGS) entry which is preliminary data.</text>
</comment>
<dbReference type="InterPro" id="IPR039498">
    <property type="entry name" value="NTP_transf_5"/>
</dbReference>
<sequence>MRDETPDFGWVGDLLPGLLAAPPAAARLPAAADWALVPVLLARHRLVSLVCSRLPPDVMPAEIEATLRRQRAHLARRSLMQIAEAARLTALLEQAGLACLLLKGAPLSVRAYGDPALRDCRDMDLLVAPGDFGAAERLLRAAGLTAVKPRRDDLPALRQRYSHEVVLRTPAGVLVELKSRLHATAALQQVSVEDLLMRRQSVVAAGAALPAMAEEDLLPYLCFHGARHCWFRLRWLADVAALLRTAGTGGAEACFAAMERCGGAVPALEAMALAHDWLGVAIPGHLLARARRTRAVRARRARIERAVRALAAQDDPMRRADFQRNMDLAEYRLRPDPGYRLAVLERQAAVRMRRLFLARGES</sequence>
<accession>A0A1J5RH25</accession>
<dbReference type="Pfam" id="PF14907">
    <property type="entry name" value="NTP_transf_5"/>
    <property type="match status" value="1"/>
</dbReference>
<gene>
    <name evidence="1" type="ORF">GALL_226580</name>
</gene>
<evidence type="ECO:0008006" key="2">
    <source>
        <dbReference type="Google" id="ProtNLM"/>
    </source>
</evidence>
<organism evidence="1">
    <name type="scientific">mine drainage metagenome</name>
    <dbReference type="NCBI Taxonomy" id="410659"/>
    <lineage>
        <taxon>unclassified sequences</taxon>
        <taxon>metagenomes</taxon>
        <taxon>ecological metagenomes</taxon>
    </lineage>
</organism>
<protein>
    <recommendedName>
        <fullName evidence="2">Nucleotidyltransferase</fullName>
    </recommendedName>
</protein>
<dbReference type="EMBL" id="MLJW01000168">
    <property type="protein sequence ID" value="OIQ95390.1"/>
    <property type="molecule type" value="Genomic_DNA"/>
</dbReference>
<dbReference type="AlphaFoldDB" id="A0A1J5RH25"/>
<reference evidence="1" key="1">
    <citation type="submission" date="2016-10" db="EMBL/GenBank/DDBJ databases">
        <title>Sequence of Gallionella enrichment culture.</title>
        <authorList>
            <person name="Poehlein A."/>
            <person name="Muehling M."/>
            <person name="Daniel R."/>
        </authorList>
    </citation>
    <scope>NUCLEOTIDE SEQUENCE</scope>
</reference>